<evidence type="ECO:0000259" key="4">
    <source>
        <dbReference type="Pfam" id="PF25954"/>
    </source>
</evidence>
<evidence type="ECO:0000313" key="7">
    <source>
        <dbReference type="EMBL" id="BCM24782.1"/>
    </source>
</evidence>
<dbReference type="Gene3D" id="2.40.50.100">
    <property type="match status" value="1"/>
</dbReference>
<dbReference type="PANTHER" id="PTHR30097:SF4">
    <property type="entry name" value="SLR6042 PROTEIN"/>
    <property type="match status" value="1"/>
</dbReference>
<evidence type="ECO:0000256" key="3">
    <source>
        <dbReference type="SAM" id="SignalP"/>
    </source>
</evidence>
<reference evidence="7" key="1">
    <citation type="journal article" date="2021" name="Arch. Microbiol.">
        <title>Methyloradius palustris gen. nov., sp. nov., a methanol-oxidizing bacterium isolated from snow.</title>
        <authorList>
            <person name="Miyadera T."/>
            <person name="Kojima H."/>
            <person name="Fukui M."/>
        </authorList>
    </citation>
    <scope>NUCLEOTIDE SEQUENCE</scope>
    <source>
        <strain evidence="7">Zm11</strain>
    </source>
</reference>
<dbReference type="InterPro" id="IPR058627">
    <property type="entry name" value="MdtA-like_C"/>
</dbReference>
<dbReference type="GO" id="GO:0060003">
    <property type="term" value="P:copper ion export"/>
    <property type="evidence" value="ECO:0007669"/>
    <property type="project" value="TreeGrafter"/>
</dbReference>
<evidence type="ECO:0000313" key="8">
    <source>
        <dbReference type="Proteomes" id="UP000826722"/>
    </source>
</evidence>
<protein>
    <submittedName>
        <fullName evidence="7">Cation efflux system protein CzcB</fullName>
    </submittedName>
</protein>
<feature type="chain" id="PRO_5034467718" evidence="3">
    <location>
        <begin position="33"/>
        <end position="380"/>
    </location>
</feature>
<feature type="signal peptide" evidence="3">
    <location>
        <begin position="1"/>
        <end position="32"/>
    </location>
</feature>
<dbReference type="InterPro" id="IPR058647">
    <property type="entry name" value="BSH_CzcB-like"/>
</dbReference>
<feature type="domain" description="Multidrug resistance protein MdtA-like C-terminal permuted SH3" evidence="5">
    <location>
        <begin position="327"/>
        <end position="369"/>
    </location>
</feature>
<dbReference type="PANTHER" id="PTHR30097">
    <property type="entry name" value="CATION EFFLUX SYSTEM PROTEIN CUSB"/>
    <property type="match status" value="1"/>
</dbReference>
<keyword evidence="2" id="KW-0813">Transport</keyword>
<dbReference type="EMBL" id="AP024110">
    <property type="protein sequence ID" value="BCM24782.1"/>
    <property type="molecule type" value="Genomic_DNA"/>
</dbReference>
<dbReference type="FunFam" id="2.40.30.170:FF:000010">
    <property type="entry name" value="Efflux RND transporter periplasmic adaptor subunit"/>
    <property type="match status" value="1"/>
</dbReference>
<dbReference type="Gene3D" id="2.40.420.20">
    <property type="match status" value="1"/>
</dbReference>
<dbReference type="InterPro" id="IPR006143">
    <property type="entry name" value="RND_pump_MFP"/>
</dbReference>
<dbReference type="InterPro" id="IPR058792">
    <property type="entry name" value="Beta-barrel_RND_2"/>
</dbReference>
<comment type="similarity">
    <text evidence="1">Belongs to the membrane fusion protein (MFP) (TC 8.A.1) family.</text>
</comment>
<sequence length="380" mass="40631">MKYPISAINIAINAVFLGTLAFNLATVHQAHADTTKTAKTITNEIVLPPNSPQLTSLKIEPVIEVTAPVTDPLNGKIIFDENHTSRISSSVLGRAIKINVQIGDKVKAGQVLLVMDSPDLGSALADARKADADLALKKQAHDRSKMLLEGGVIAQKEFEGTQADLAQSAAESQRARARLTNLGAGGGNSSESYTLRSPISGVVVDRQANPGSEIRPDAAAPLFTITDPNFLWATIDLPERDLSKVGENQPLSIEVDAYPDEVFKGRVLSIGAMVDPSTRRISVRCAVEGKGKLKPEMYARITPLSTANTKVIRLPNTAMITEGLYNYVFVEVSPGRIVKRQVTLNSQGRDFATVKEGLSVGDRLVTSGAILLNSELASGK</sequence>
<dbReference type="InterPro" id="IPR051909">
    <property type="entry name" value="MFP_Cation_Efflux"/>
</dbReference>
<dbReference type="GO" id="GO:0022857">
    <property type="term" value="F:transmembrane transporter activity"/>
    <property type="evidence" value="ECO:0007669"/>
    <property type="project" value="InterPro"/>
</dbReference>
<evidence type="ECO:0000259" key="6">
    <source>
        <dbReference type="Pfam" id="PF25973"/>
    </source>
</evidence>
<dbReference type="AlphaFoldDB" id="A0A8D5FZ55"/>
<dbReference type="RefSeq" id="WP_221765277.1">
    <property type="nucleotide sequence ID" value="NZ_AP024110.1"/>
</dbReference>
<evidence type="ECO:0000256" key="1">
    <source>
        <dbReference type="ARBA" id="ARBA00009477"/>
    </source>
</evidence>
<dbReference type="SUPFAM" id="SSF111369">
    <property type="entry name" value="HlyD-like secretion proteins"/>
    <property type="match status" value="1"/>
</dbReference>
<evidence type="ECO:0000259" key="5">
    <source>
        <dbReference type="Pfam" id="PF25967"/>
    </source>
</evidence>
<gene>
    <name evidence="7" type="ORF">ZMTM_10410</name>
</gene>
<dbReference type="GO" id="GO:0015679">
    <property type="term" value="P:plasma membrane copper ion transport"/>
    <property type="evidence" value="ECO:0007669"/>
    <property type="project" value="TreeGrafter"/>
</dbReference>
<accession>A0A8D5FZ55</accession>
<evidence type="ECO:0000256" key="2">
    <source>
        <dbReference type="ARBA" id="ARBA00022448"/>
    </source>
</evidence>
<feature type="domain" description="CzcB-like barrel-sandwich hybrid" evidence="6">
    <location>
        <begin position="84"/>
        <end position="227"/>
    </location>
</feature>
<dbReference type="Pfam" id="PF25973">
    <property type="entry name" value="BSH_CzcB"/>
    <property type="match status" value="1"/>
</dbReference>
<dbReference type="Gene3D" id="2.40.30.170">
    <property type="match status" value="1"/>
</dbReference>
<dbReference type="Pfam" id="PF25954">
    <property type="entry name" value="Beta-barrel_RND_2"/>
    <property type="match status" value="1"/>
</dbReference>
<dbReference type="NCBIfam" id="TIGR01730">
    <property type="entry name" value="RND_mfp"/>
    <property type="match status" value="1"/>
</dbReference>
<feature type="domain" description="CusB-like beta-barrel" evidence="4">
    <location>
        <begin position="231"/>
        <end position="302"/>
    </location>
</feature>
<keyword evidence="3" id="KW-0732">Signal</keyword>
<dbReference type="Pfam" id="PF25967">
    <property type="entry name" value="RND-MFP_C"/>
    <property type="match status" value="1"/>
</dbReference>
<proteinExistence type="inferred from homology"/>
<dbReference type="GO" id="GO:0016020">
    <property type="term" value="C:membrane"/>
    <property type="evidence" value="ECO:0007669"/>
    <property type="project" value="InterPro"/>
</dbReference>
<keyword evidence="8" id="KW-1185">Reference proteome</keyword>
<dbReference type="GO" id="GO:0030313">
    <property type="term" value="C:cell envelope"/>
    <property type="evidence" value="ECO:0007669"/>
    <property type="project" value="TreeGrafter"/>
</dbReference>
<dbReference type="KEGG" id="mpau:ZMTM_10410"/>
<dbReference type="Proteomes" id="UP000826722">
    <property type="component" value="Chromosome"/>
</dbReference>
<organism evidence="7 8">
    <name type="scientific">Methyloradius palustris</name>
    <dbReference type="NCBI Taxonomy" id="2778876"/>
    <lineage>
        <taxon>Bacteria</taxon>
        <taxon>Pseudomonadati</taxon>
        <taxon>Pseudomonadota</taxon>
        <taxon>Betaproteobacteria</taxon>
        <taxon>Nitrosomonadales</taxon>
        <taxon>Methylophilaceae</taxon>
        <taxon>Methyloradius</taxon>
    </lineage>
</organism>
<dbReference type="Gene3D" id="1.10.287.470">
    <property type="entry name" value="Helix hairpin bin"/>
    <property type="match status" value="1"/>
</dbReference>
<name>A0A8D5FZ55_9PROT</name>